<keyword evidence="3" id="KW-0221">Differentiation</keyword>
<comment type="function">
    <text evidence="8">Putative transcription factor required for axon growth and guidance in the central and peripheral nervous systems. Repels CNS axons away from the midline by promoting the expression of the midline repellent sli and its receptor robo.</text>
</comment>
<dbReference type="AlphaFoldDB" id="A0A0M8ZTJ1"/>
<dbReference type="InterPro" id="IPR000210">
    <property type="entry name" value="BTB/POZ_dom"/>
</dbReference>
<keyword evidence="5" id="KW-0805">Transcription regulation</keyword>
<dbReference type="GO" id="GO:0008406">
    <property type="term" value="P:gonad development"/>
    <property type="evidence" value="ECO:0007669"/>
    <property type="project" value="UniProtKB-ARBA"/>
</dbReference>
<keyword evidence="9" id="KW-0863">Zinc-finger</keyword>
<evidence type="ECO:0000313" key="13">
    <source>
        <dbReference type="EMBL" id="KOX69229.1"/>
    </source>
</evidence>
<dbReference type="Gene3D" id="3.30.710.10">
    <property type="entry name" value="Potassium Channel Kv1.1, Chain A"/>
    <property type="match status" value="1"/>
</dbReference>
<keyword evidence="2" id="KW-0217">Developmental protein</keyword>
<dbReference type="PANTHER" id="PTHR23110:SF111">
    <property type="entry name" value="LONGITUDINALS LACKING PROTEIN, ISOFORMS F_I_K_T"/>
    <property type="match status" value="1"/>
</dbReference>
<evidence type="ECO:0000259" key="12">
    <source>
        <dbReference type="PROSITE" id="PS50157"/>
    </source>
</evidence>
<keyword evidence="6" id="KW-0804">Transcription</keyword>
<dbReference type="GO" id="GO:0007464">
    <property type="term" value="P:R3/R4 cell fate commitment"/>
    <property type="evidence" value="ECO:0007669"/>
    <property type="project" value="UniProtKB-ARBA"/>
</dbReference>
<feature type="compositionally biased region" description="Acidic residues" evidence="11">
    <location>
        <begin position="741"/>
        <end position="759"/>
    </location>
</feature>
<dbReference type="Pfam" id="PF00651">
    <property type="entry name" value="BTB"/>
    <property type="match status" value="1"/>
</dbReference>
<dbReference type="STRING" id="166423.A0A0M8ZTJ1"/>
<dbReference type="GO" id="GO:0006357">
    <property type="term" value="P:regulation of transcription by RNA polymerase II"/>
    <property type="evidence" value="ECO:0007669"/>
    <property type="project" value="TreeGrafter"/>
</dbReference>
<dbReference type="InterPro" id="IPR013087">
    <property type="entry name" value="Znf_C2H2_type"/>
</dbReference>
<organism evidence="13 14">
    <name type="scientific">Melipona quadrifasciata</name>
    <dbReference type="NCBI Taxonomy" id="166423"/>
    <lineage>
        <taxon>Eukaryota</taxon>
        <taxon>Metazoa</taxon>
        <taxon>Ecdysozoa</taxon>
        <taxon>Arthropoda</taxon>
        <taxon>Hexapoda</taxon>
        <taxon>Insecta</taxon>
        <taxon>Pterygota</taxon>
        <taxon>Neoptera</taxon>
        <taxon>Endopterygota</taxon>
        <taxon>Hymenoptera</taxon>
        <taxon>Apocrita</taxon>
        <taxon>Aculeata</taxon>
        <taxon>Apoidea</taxon>
        <taxon>Anthophila</taxon>
        <taxon>Apidae</taxon>
        <taxon>Melipona</taxon>
    </lineage>
</organism>
<evidence type="ECO:0000256" key="10">
    <source>
        <dbReference type="SAM" id="Coils"/>
    </source>
</evidence>
<feature type="domain" description="C2H2-type" evidence="12">
    <location>
        <begin position="523"/>
        <end position="551"/>
    </location>
</feature>
<feature type="region of interest" description="Disordered" evidence="11">
    <location>
        <begin position="76"/>
        <end position="133"/>
    </location>
</feature>
<feature type="region of interest" description="Disordered" evidence="11">
    <location>
        <begin position="221"/>
        <end position="275"/>
    </location>
</feature>
<dbReference type="GO" id="GO:0045467">
    <property type="term" value="P:R7 cell development"/>
    <property type="evidence" value="ECO:0007669"/>
    <property type="project" value="UniProtKB-ARBA"/>
</dbReference>
<dbReference type="GO" id="GO:0048813">
    <property type="term" value="P:dendrite morphogenesis"/>
    <property type="evidence" value="ECO:0007669"/>
    <property type="project" value="UniProtKB-ARBA"/>
</dbReference>
<keyword evidence="9" id="KW-0479">Metal-binding</keyword>
<dbReference type="SMART" id="SM00355">
    <property type="entry name" value="ZnF_C2H2"/>
    <property type="match status" value="4"/>
</dbReference>
<dbReference type="InterPro" id="IPR011333">
    <property type="entry name" value="SKP1/BTB/POZ_sf"/>
</dbReference>
<dbReference type="GO" id="GO:0045476">
    <property type="term" value="P:nurse cell apoptotic process"/>
    <property type="evidence" value="ECO:0007669"/>
    <property type="project" value="UniProtKB-ARBA"/>
</dbReference>
<dbReference type="PROSITE" id="PS50157">
    <property type="entry name" value="ZINC_FINGER_C2H2_2"/>
    <property type="match status" value="4"/>
</dbReference>
<dbReference type="OrthoDB" id="10261408at2759"/>
<accession>A0A0M8ZTJ1</accession>
<dbReference type="PROSITE" id="PS00028">
    <property type="entry name" value="ZINC_FINGER_C2H2_1"/>
    <property type="match status" value="3"/>
</dbReference>
<keyword evidence="4" id="KW-0524">Neurogenesis</keyword>
<dbReference type="SUPFAM" id="SSF57667">
    <property type="entry name" value="beta-beta-alpha zinc fingers"/>
    <property type="match status" value="1"/>
</dbReference>
<feature type="region of interest" description="Disordered" evidence="11">
    <location>
        <begin position="582"/>
        <end position="651"/>
    </location>
</feature>
<feature type="region of interest" description="Disordered" evidence="11">
    <location>
        <begin position="147"/>
        <end position="187"/>
    </location>
</feature>
<evidence type="ECO:0000256" key="2">
    <source>
        <dbReference type="ARBA" id="ARBA00022473"/>
    </source>
</evidence>
<feature type="compositionally biased region" description="Polar residues" evidence="11">
    <location>
        <begin position="261"/>
        <end position="275"/>
    </location>
</feature>
<dbReference type="EMBL" id="KQ435896">
    <property type="protein sequence ID" value="KOX69229.1"/>
    <property type="molecule type" value="Genomic_DNA"/>
</dbReference>
<dbReference type="InterPro" id="IPR051095">
    <property type="entry name" value="Dros_DevTransReg"/>
</dbReference>
<dbReference type="GO" id="GO:0016199">
    <property type="term" value="P:axon midline choice point recognition"/>
    <property type="evidence" value="ECO:0007669"/>
    <property type="project" value="UniProtKB-ARBA"/>
</dbReference>
<comment type="subcellular location">
    <subcellularLocation>
        <location evidence="1">Nucleus</location>
    </subcellularLocation>
</comment>
<dbReference type="GO" id="GO:0035167">
    <property type="term" value="P:larval lymph gland hemopoiesis"/>
    <property type="evidence" value="ECO:0007669"/>
    <property type="project" value="UniProtKB-ARBA"/>
</dbReference>
<feature type="compositionally biased region" description="Polar residues" evidence="11">
    <location>
        <begin position="153"/>
        <end position="165"/>
    </location>
</feature>
<keyword evidence="9" id="KW-0862">Zinc</keyword>
<feature type="domain" description="C2H2-type" evidence="12">
    <location>
        <begin position="494"/>
        <end position="518"/>
    </location>
</feature>
<sequence>MHNTQTPTQAQPANPCQHPIVILRDVASSDMESLLRFMYHGEVHVGQEQLAAFLKTAQMLQVRGLADVNSGVATAKIPPSTSSGGNNGSAPATPRNPWQDNGRGELNEGALSPPPEKRSKSYSPPLGNHVEQKTDLQESLLGQALEGGPTIHTIPTNNVQTQSTGEDSNSISDNEEEISNNESILNSVKTEPSDILNDNIEHHRNSFPTILGLPGLIPGPSGIHAANQDPNYGRWQPSGGDGSSSSSGWLPGTSSARNDHTTGSGTYQSGVHNSKGQDLSSLLQQHHHHHHLHATSQASQQHALNALNSLNSLNSLNTEQLTMMHQKLQNNLQTLQQQQQTATAKNELNLMLQSCAKEKIQESMALFHQQTHRRFHQQSHAHQTDNANQSGKPKCPECGKIYSNNSNLKQHIVNVHTVQTEYVSCHVCSKQFKTKQYLQIHLLSMHATTGRDGMGVVVQHTLAGRLIKLPQPPPPTRVRRTQMDTMRVRATDPRPCPKCGKIYRSAHTLRTHLEDKHTICPGYRCVLCGTVAKSRNSLHSHMSRQHRGISTKDLPVLPMPSQFDPDLASRLLAKAGVKVSPAELRARASPTGPRRGDMRLEIPRGGAPSEAGSSICGGDDPEDLTLPLSLSREPNTAPLHPPGHLHPGHHNASATGSAILDTYLQFIAENSGLATMGLSPEQAAAVAAAHAAKMAQMSTMDKLGGRGIDDYPMIGRDEGRGPGLVHEDRQELQDRHVALLEEGESSGGEDDDFSDNDEPEIVKAE</sequence>
<dbReference type="PANTHER" id="PTHR23110">
    <property type="entry name" value="BTB DOMAIN TRANSCRIPTION FACTOR"/>
    <property type="match status" value="1"/>
</dbReference>
<dbReference type="Gene3D" id="3.30.160.60">
    <property type="entry name" value="Classic Zinc Finger"/>
    <property type="match status" value="2"/>
</dbReference>
<dbReference type="GO" id="GO:0007526">
    <property type="term" value="P:larval somatic muscle development"/>
    <property type="evidence" value="ECO:0007669"/>
    <property type="project" value="UniProtKB-ARBA"/>
</dbReference>
<evidence type="ECO:0000256" key="3">
    <source>
        <dbReference type="ARBA" id="ARBA00022782"/>
    </source>
</evidence>
<reference evidence="13 14" key="1">
    <citation type="submission" date="2015-07" db="EMBL/GenBank/DDBJ databases">
        <title>The genome of Melipona quadrifasciata.</title>
        <authorList>
            <person name="Pan H."/>
            <person name="Kapheim K."/>
        </authorList>
    </citation>
    <scope>NUCLEOTIDE SEQUENCE [LARGE SCALE GENOMIC DNA]</scope>
    <source>
        <strain evidence="13">0111107301</strain>
        <tissue evidence="13">Whole body</tissue>
    </source>
</reference>
<dbReference type="GO" id="GO:0008270">
    <property type="term" value="F:zinc ion binding"/>
    <property type="evidence" value="ECO:0007669"/>
    <property type="project" value="UniProtKB-KW"/>
</dbReference>
<protein>
    <submittedName>
        <fullName evidence="13">Protein abrupt</fullName>
    </submittedName>
</protein>
<keyword evidence="10" id="KW-0175">Coiled coil</keyword>
<dbReference type="Proteomes" id="UP000053105">
    <property type="component" value="Unassembled WGS sequence"/>
</dbReference>
<evidence type="ECO:0000256" key="11">
    <source>
        <dbReference type="SAM" id="MobiDB-lite"/>
    </source>
</evidence>
<dbReference type="GO" id="GO:0005634">
    <property type="term" value="C:nucleus"/>
    <property type="evidence" value="ECO:0007669"/>
    <property type="project" value="UniProtKB-SubCell"/>
</dbReference>
<evidence type="ECO:0000256" key="5">
    <source>
        <dbReference type="ARBA" id="ARBA00023015"/>
    </source>
</evidence>
<evidence type="ECO:0000256" key="1">
    <source>
        <dbReference type="ARBA" id="ARBA00004123"/>
    </source>
</evidence>
<feature type="coiled-coil region" evidence="10">
    <location>
        <begin position="318"/>
        <end position="345"/>
    </location>
</feature>
<keyword evidence="14" id="KW-1185">Reference proteome</keyword>
<evidence type="ECO:0000256" key="7">
    <source>
        <dbReference type="ARBA" id="ARBA00023242"/>
    </source>
</evidence>
<gene>
    <name evidence="13" type="ORF">WN51_04264</name>
</gene>
<feature type="domain" description="C2H2-type" evidence="12">
    <location>
        <begin position="393"/>
        <end position="421"/>
    </location>
</feature>
<evidence type="ECO:0000256" key="4">
    <source>
        <dbReference type="ARBA" id="ARBA00022902"/>
    </source>
</evidence>
<dbReference type="Pfam" id="PF00096">
    <property type="entry name" value="zf-C2H2"/>
    <property type="match status" value="3"/>
</dbReference>
<keyword evidence="7" id="KW-0539">Nucleus</keyword>
<feature type="compositionally biased region" description="Low complexity" evidence="11">
    <location>
        <begin position="243"/>
        <end position="255"/>
    </location>
</feature>
<feature type="domain" description="C2H2-type" evidence="12">
    <location>
        <begin position="423"/>
        <end position="447"/>
    </location>
</feature>
<name>A0A0M8ZTJ1_9HYME</name>
<evidence type="ECO:0000256" key="6">
    <source>
        <dbReference type="ARBA" id="ARBA00023163"/>
    </source>
</evidence>
<evidence type="ECO:0000256" key="9">
    <source>
        <dbReference type="PROSITE-ProRule" id="PRU00042"/>
    </source>
</evidence>
<dbReference type="SUPFAM" id="SSF54695">
    <property type="entry name" value="POZ domain"/>
    <property type="match status" value="1"/>
</dbReference>
<proteinExistence type="predicted"/>
<dbReference type="InterPro" id="IPR036236">
    <property type="entry name" value="Znf_C2H2_sf"/>
</dbReference>
<feature type="compositionally biased region" description="Low complexity" evidence="11">
    <location>
        <begin position="78"/>
        <end position="93"/>
    </location>
</feature>
<evidence type="ECO:0000256" key="8">
    <source>
        <dbReference type="ARBA" id="ARBA00037382"/>
    </source>
</evidence>
<feature type="region of interest" description="Disordered" evidence="11">
    <location>
        <begin position="735"/>
        <end position="765"/>
    </location>
</feature>
<evidence type="ECO:0000313" key="14">
    <source>
        <dbReference type="Proteomes" id="UP000053105"/>
    </source>
</evidence>